<protein>
    <submittedName>
        <fullName evidence="2">Uncharacterized protein</fullName>
    </submittedName>
</protein>
<dbReference type="AlphaFoldDB" id="A0A484B0V3"/>
<sequence>MEEDAPAEKKDAPPPEKTRRVDLYVDSDKEDEKDMTVPSVTPTSRANSIARESVMRKSRQRSMRAFFRERPTKSLTDVNLQIKTGASLIPDLNLVINRMRSMKDDSFVYLDYMLPKDSEFFTPYSLREVEYCNLNIYKPYYTVTRHGVTYWRVSENFFTPLNQWQQEFQQFLSIIQIRTFSIFRLWKGFKVWEKTIKWRKLNYARNHLQNNLFIVIPQLAKAVLRMRADLVVLDRLSFVNTEIIEEWHPFYFLELHMRIYEQLNLLFHEFRGFAGKAIYRSCTEAIMARGFYPDDEINYYPSVKKMREAHSFMDRARKRAFCKTLTNFLTYCDMMLYQALYRVTIQSYADLHTAFDEHNKVAPTEEEIISHDRLDMTVEKPRPPEAPQAPFFLAQLRLLPDRIEVEPLEDVLKLIFQRITGLILESVLDIPPFTTDPEFTQYTAPSIMGRQEECLYQSAPELTFLLKQDEEFTFNR</sequence>
<organism evidence="2 3">
    <name type="scientific">Drosophila navojoa</name>
    <name type="common">Fruit fly</name>
    <dbReference type="NCBI Taxonomy" id="7232"/>
    <lineage>
        <taxon>Eukaryota</taxon>
        <taxon>Metazoa</taxon>
        <taxon>Ecdysozoa</taxon>
        <taxon>Arthropoda</taxon>
        <taxon>Hexapoda</taxon>
        <taxon>Insecta</taxon>
        <taxon>Pterygota</taxon>
        <taxon>Neoptera</taxon>
        <taxon>Endopterygota</taxon>
        <taxon>Diptera</taxon>
        <taxon>Brachycera</taxon>
        <taxon>Muscomorpha</taxon>
        <taxon>Ephydroidea</taxon>
        <taxon>Drosophilidae</taxon>
        <taxon>Drosophila</taxon>
    </lineage>
</organism>
<dbReference type="STRING" id="7232.A0A484B0V3"/>
<name>A0A484B0V3_DRONA</name>
<dbReference type="OMA" id="IILQIKV"/>
<dbReference type="OrthoDB" id="5593012at2759"/>
<evidence type="ECO:0000313" key="3">
    <source>
        <dbReference type="Proteomes" id="UP000295192"/>
    </source>
</evidence>
<dbReference type="Proteomes" id="UP000295192">
    <property type="component" value="Unassembled WGS sequence"/>
</dbReference>
<feature type="compositionally biased region" description="Basic and acidic residues" evidence="1">
    <location>
        <begin position="1"/>
        <end position="35"/>
    </location>
</feature>
<proteinExistence type="predicted"/>
<keyword evidence="3" id="KW-1185">Reference proteome</keyword>
<accession>A0A484B0V3</accession>
<feature type="compositionally biased region" description="Polar residues" evidence="1">
    <location>
        <begin position="38"/>
        <end position="47"/>
    </location>
</feature>
<evidence type="ECO:0000256" key="1">
    <source>
        <dbReference type="SAM" id="MobiDB-lite"/>
    </source>
</evidence>
<dbReference type="EMBL" id="LSRL02000246">
    <property type="protein sequence ID" value="TDG42323.1"/>
    <property type="molecule type" value="Genomic_DNA"/>
</dbReference>
<comment type="caution">
    <text evidence="2">The sequence shown here is derived from an EMBL/GenBank/DDBJ whole genome shotgun (WGS) entry which is preliminary data.</text>
</comment>
<reference evidence="2 3" key="1">
    <citation type="journal article" date="2019" name="J. Hered.">
        <title>An Improved Genome Assembly for Drosophila navojoa, the Basal Species in the mojavensis Cluster.</title>
        <authorList>
            <person name="Vanderlinde T."/>
            <person name="Dupim E.G."/>
            <person name="Nazario-Yepiz N.O."/>
            <person name="Carvalho A.B."/>
        </authorList>
    </citation>
    <scope>NUCLEOTIDE SEQUENCE [LARGE SCALE GENOMIC DNA]</scope>
    <source>
        <strain evidence="2">Navoj_Jal97</strain>
        <tissue evidence="2">Whole organism</tissue>
    </source>
</reference>
<feature type="region of interest" description="Disordered" evidence="1">
    <location>
        <begin position="1"/>
        <end position="54"/>
    </location>
</feature>
<evidence type="ECO:0000313" key="2">
    <source>
        <dbReference type="EMBL" id="TDG42323.1"/>
    </source>
</evidence>
<gene>
    <name evidence="2" type="ORF">AWZ03_011259</name>
</gene>